<organism evidence="1 2">
    <name type="scientific">Deferribacter autotrophicus</name>
    <dbReference type="NCBI Taxonomy" id="500465"/>
    <lineage>
        <taxon>Bacteria</taxon>
        <taxon>Pseudomonadati</taxon>
        <taxon>Deferribacterota</taxon>
        <taxon>Deferribacteres</taxon>
        <taxon>Deferribacterales</taxon>
        <taxon>Deferribacteraceae</taxon>
        <taxon>Deferribacter</taxon>
    </lineage>
</organism>
<dbReference type="NCBIfam" id="TIGR02436">
    <property type="entry name" value="four helix bundle protein"/>
    <property type="match status" value="1"/>
</dbReference>
<comment type="caution">
    <text evidence="1">The sequence shown here is derived from an EMBL/GenBank/DDBJ whole genome shotgun (WGS) entry which is preliminary data.</text>
</comment>
<name>A0A5A8F2D0_9BACT</name>
<sequence length="130" mass="14823">MSDGLKSHKDLDVWKKSMDLATEIYKITKSFPKEEMYGLTSQIRRAVVSISANIAEGAARNSKKEFIQFLYISLGSLAELETELLIAKNIGYLKNDSIFEEIKIIRKMLSGLINSVRRKYDSTRQIKSKS</sequence>
<dbReference type="PANTHER" id="PTHR38471:SF2">
    <property type="entry name" value="FOUR HELIX BUNDLE PROTEIN"/>
    <property type="match status" value="1"/>
</dbReference>
<dbReference type="PANTHER" id="PTHR38471">
    <property type="entry name" value="FOUR HELIX BUNDLE PROTEIN"/>
    <property type="match status" value="1"/>
</dbReference>
<accession>A0A5A8F2D0</accession>
<dbReference type="InterPro" id="IPR036583">
    <property type="entry name" value="23S_rRNA_IVS_sf"/>
</dbReference>
<dbReference type="Gene3D" id="1.20.1440.60">
    <property type="entry name" value="23S rRNA-intervening sequence"/>
    <property type="match status" value="1"/>
</dbReference>
<keyword evidence="2" id="KW-1185">Reference proteome</keyword>
<reference evidence="1 2" key="1">
    <citation type="submission" date="2019-06" db="EMBL/GenBank/DDBJ databases">
        <title>Genomic insights into carbon and energy metabolism of Deferribacter autotrophicus revealed new metabolic traits in the phylum Deferribacteres.</title>
        <authorList>
            <person name="Slobodkin A.I."/>
            <person name="Slobodkina G.B."/>
            <person name="Allioux M."/>
            <person name="Alain K."/>
            <person name="Jebbar M."/>
            <person name="Shadrin V."/>
            <person name="Kublanov I.V."/>
            <person name="Toshchakov S.V."/>
            <person name="Bonch-Osmolovskaya E.A."/>
        </authorList>
    </citation>
    <scope>NUCLEOTIDE SEQUENCE [LARGE SCALE GENOMIC DNA]</scope>
    <source>
        <strain evidence="1 2">SL50</strain>
    </source>
</reference>
<dbReference type="CDD" id="cd16377">
    <property type="entry name" value="23S_rRNA_IVP_like"/>
    <property type="match status" value="1"/>
</dbReference>
<dbReference type="Proteomes" id="UP000322876">
    <property type="component" value="Unassembled WGS sequence"/>
</dbReference>
<dbReference type="NCBIfam" id="NF008911">
    <property type="entry name" value="PRK12275.1-2"/>
    <property type="match status" value="1"/>
</dbReference>
<dbReference type="SUPFAM" id="SSF158446">
    <property type="entry name" value="IVS-encoded protein-like"/>
    <property type="match status" value="1"/>
</dbReference>
<dbReference type="InterPro" id="IPR012657">
    <property type="entry name" value="23S_rRNA-intervening_sequence"/>
</dbReference>
<dbReference type="AlphaFoldDB" id="A0A5A8F2D0"/>
<protein>
    <submittedName>
        <fullName evidence="1">Four helix bundle protein</fullName>
    </submittedName>
</protein>
<dbReference type="OrthoDB" id="9800370at2"/>
<dbReference type="Pfam" id="PF05635">
    <property type="entry name" value="23S_rRNA_IVP"/>
    <property type="match status" value="1"/>
</dbReference>
<evidence type="ECO:0000313" key="2">
    <source>
        <dbReference type="Proteomes" id="UP000322876"/>
    </source>
</evidence>
<proteinExistence type="predicted"/>
<evidence type="ECO:0000313" key="1">
    <source>
        <dbReference type="EMBL" id="KAA0257624.1"/>
    </source>
</evidence>
<gene>
    <name evidence="1" type="ORF">FHQ18_07715</name>
</gene>
<dbReference type="EMBL" id="VFJB01000006">
    <property type="protein sequence ID" value="KAA0257624.1"/>
    <property type="molecule type" value="Genomic_DNA"/>
</dbReference>